<proteinExistence type="predicted"/>
<dbReference type="Proteomes" id="UP001597383">
    <property type="component" value="Unassembled WGS sequence"/>
</dbReference>
<evidence type="ECO:0000313" key="2">
    <source>
        <dbReference type="Proteomes" id="UP001597383"/>
    </source>
</evidence>
<comment type="caution">
    <text evidence="1">The sequence shown here is derived from an EMBL/GenBank/DDBJ whole genome shotgun (WGS) entry which is preliminary data.</text>
</comment>
<name>A0ABW4W5P6_9BACI</name>
<evidence type="ECO:0008006" key="3">
    <source>
        <dbReference type="Google" id="ProtNLM"/>
    </source>
</evidence>
<dbReference type="EMBL" id="JBHUHQ010000041">
    <property type="protein sequence ID" value="MFD2046664.1"/>
    <property type="molecule type" value="Genomic_DNA"/>
</dbReference>
<sequence>MNENHHNEEQQLLIKKIVDNYMKESTERLYNEDKEITNNSFIFLENNTIHMIMTYMLMHLDTQRSQGNTNEVKSQDLQEISESLDSLIEENNLVFKEIINLLQEKN</sequence>
<evidence type="ECO:0000313" key="1">
    <source>
        <dbReference type="EMBL" id="MFD2046664.1"/>
    </source>
</evidence>
<reference evidence="2" key="1">
    <citation type="journal article" date="2019" name="Int. J. Syst. Evol. Microbiol.">
        <title>The Global Catalogue of Microorganisms (GCM) 10K type strain sequencing project: providing services to taxonomists for standard genome sequencing and annotation.</title>
        <authorList>
            <consortium name="The Broad Institute Genomics Platform"/>
            <consortium name="The Broad Institute Genome Sequencing Center for Infectious Disease"/>
            <person name="Wu L."/>
            <person name="Ma J."/>
        </authorList>
    </citation>
    <scope>NUCLEOTIDE SEQUENCE [LARGE SCALE GENOMIC DNA]</scope>
    <source>
        <strain evidence="2">R28</strain>
    </source>
</reference>
<accession>A0ABW4W5P6</accession>
<gene>
    <name evidence="1" type="ORF">ACFSJF_20570</name>
</gene>
<keyword evidence="2" id="KW-1185">Reference proteome</keyword>
<organism evidence="1 2">
    <name type="scientific">Ornithinibacillus salinisoli</name>
    <dbReference type="NCBI Taxonomy" id="1848459"/>
    <lineage>
        <taxon>Bacteria</taxon>
        <taxon>Bacillati</taxon>
        <taxon>Bacillota</taxon>
        <taxon>Bacilli</taxon>
        <taxon>Bacillales</taxon>
        <taxon>Bacillaceae</taxon>
        <taxon>Ornithinibacillus</taxon>
    </lineage>
</organism>
<protein>
    <recommendedName>
        <fullName evidence="3">IDEAL domain-containing protein</fullName>
    </recommendedName>
</protein>
<dbReference type="RefSeq" id="WP_377558717.1">
    <property type="nucleotide sequence ID" value="NZ_JBHUHQ010000041.1"/>
</dbReference>